<keyword evidence="4" id="KW-1185">Reference proteome</keyword>
<comment type="caution">
    <text evidence="3">The sequence shown here is derived from an EMBL/GenBank/DDBJ whole genome shotgun (WGS) entry which is preliminary data.</text>
</comment>
<dbReference type="PANTHER" id="PTHR46401">
    <property type="entry name" value="GLYCOSYLTRANSFERASE WBBK-RELATED"/>
    <property type="match status" value="1"/>
</dbReference>
<dbReference type="PANTHER" id="PTHR46401:SF2">
    <property type="entry name" value="GLYCOSYLTRANSFERASE WBBK-RELATED"/>
    <property type="match status" value="1"/>
</dbReference>
<proteinExistence type="predicted"/>
<dbReference type="Pfam" id="PF00534">
    <property type="entry name" value="Glycos_transf_1"/>
    <property type="match status" value="1"/>
</dbReference>
<sequence>MGRRKPMIGINGKWIGHPMTGTERYGTEVSKRVIRSLGSAATLFIPKSAPIPAWIGDCRVVRSRLDGNAFEQIALPWLARNHHLISVGGPAPLAKRNQTVTLFDASVFRFPDTFGKAFSMWYRFMYLVLARTAKSVVTISEFSAIEISDVTRTRRKHFTVALCGSDHYRDLAPRKPDLDIPEVFVVCVGTMALRKNLVPVSAALAEAGVNTVIVGASGKAKVFGKQRVHPAASDSLIFAGRLSDEEIAWLYEHAVALVFPSLYEGFGLPIVEAQTRRCPVVCSDEPIMHEVGGSSVLYFNSNSPSEAVARVAELRESVGLREKLIEAGVRNSARFSWDATTEIILGIARNR</sequence>
<dbReference type="SUPFAM" id="SSF53756">
    <property type="entry name" value="UDP-Glycosyltransferase/glycogen phosphorylase"/>
    <property type="match status" value="1"/>
</dbReference>
<reference evidence="3 4" key="1">
    <citation type="submission" date="2019-03" db="EMBL/GenBank/DDBJ databases">
        <title>Genomics of glacier-inhabiting Cryobacterium strains.</title>
        <authorList>
            <person name="Liu Q."/>
            <person name="Xin Y.-H."/>
        </authorList>
    </citation>
    <scope>NUCLEOTIDE SEQUENCE [LARGE SCALE GENOMIC DNA]</scope>
    <source>
        <strain evidence="3 4">MDB2-B</strain>
    </source>
</reference>
<protein>
    <submittedName>
        <fullName evidence="3">Glycosyltransferase family 1 protein</fullName>
    </submittedName>
</protein>
<gene>
    <name evidence="3" type="ORF">E3O44_13585</name>
</gene>
<keyword evidence="1" id="KW-0808">Transferase</keyword>
<evidence type="ECO:0000259" key="2">
    <source>
        <dbReference type="Pfam" id="PF00534"/>
    </source>
</evidence>
<evidence type="ECO:0000313" key="3">
    <source>
        <dbReference type="EMBL" id="TFB85613.1"/>
    </source>
</evidence>
<dbReference type="EMBL" id="SOFG01000017">
    <property type="protein sequence ID" value="TFB85613.1"/>
    <property type="molecule type" value="Genomic_DNA"/>
</dbReference>
<dbReference type="CDD" id="cd03809">
    <property type="entry name" value="GT4_MtfB-like"/>
    <property type="match status" value="1"/>
</dbReference>
<organism evidence="3 4">
    <name type="scientific">Cryobacterium algoricola</name>
    <dbReference type="NCBI Taxonomy" id="1259183"/>
    <lineage>
        <taxon>Bacteria</taxon>
        <taxon>Bacillati</taxon>
        <taxon>Actinomycetota</taxon>
        <taxon>Actinomycetes</taxon>
        <taxon>Micrococcales</taxon>
        <taxon>Microbacteriaceae</taxon>
        <taxon>Cryobacterium</taxon>
    </lineage>
</organism>
<dbReference type="Gene3D" id="3.40.50.2000">
    <property type="entry name" value="Glycogen Phosphorylase B"/>
    <property type="match status" value="1"/>
</dbReference>
<evidence type="ECO:0000256" key="1">
    <source>
        <dbReference type="ARBA" id="ARBA00022679"/>
    </source>
</evidence>
<name>A0ABY2IAB2_9MICO</name>
<dbReference type="Proteomes" id="UP000297608">
    <property type="component" value="Unassembled WGS sequence"/>
</dbReference>
<accession>A0ABY2IAB2</accession>
<dbReference type="InterPro" id="IPR001296">
    <property type="entry name" value="Glyco_trans_1"/>
</dbReference>
<feature type="domain" description="Glycosyl transferase family 1" evidence="2">
    <location>
        <begin position="178"/>
        <end position="328"/>
    </location>
</feature>
<evidence type="ECO:0000313" key="4">
    <source>
        <dbReference type="Proteomes" id="UP000297608"/>
    </source>
</evidence>